<evidence type="ECO:0000313" key="6">
    <source>
        <dbReference type="EMBL" id="AMM54757.1"/>
    </source>
</evidence>
<proteinExistence type="predicted"/>
<dbReference type="PATRIC" id="fig|1609559.3.peg.2038"/>
<feature type="domain" description="4Fe-4S ferredoxin-type" evidence="5">
    <location>
        <begin position="39"/>
        <end position="70"/>
    </location>
</feature>
<dbReference type="RefSeq" id="WP_068324101.1">
    <property type="nucleotide sequence ID" value="NZ_CP010835.1"/>
</dbReference>
<evidence type="ECO:0000256" key="1">
    <source>
        <dbReference type="ARBA" id="ARBA00022485"/>
    </source>
</evidence>
<evidence type="ECO:0000256" key="4">
    <source>
        <dbReference type="ARBA" id="ARBA00023014"/>
    </source>
</evidence>
<dbReference type="PROSITE" id="PS51379">
    <property type="entry name" value="4FE4S_FER_2"/>
    <property type="match status" value="3"/>
</dbReference>
<keyword evidence="3" id="KW-0408">Iron</keyword>
<evidence type="ECO:0000256" key="3">
    <source>
        <dbReference type="ARBA" id="ARBA00023004"/>
    </source>
</evidence>
<evidence type="ECO:0000259" key="5">
    <source>
        <dbReference type="PROSITE" id="PS51379"/>
    </source>
</evidence>
<dbReference type="Gene3D" id="3.30.70.20">
    <property type="match status" value="2"/>
</dbReference>
<dbReference type="STRING" id="1609559.TQ32_09860"/>
<dbReference type="AlphaFoldDB" id="A0A127BBX0"/>
<dbReference type="CDD" id="cd16374">
    <property type="entry name" value="DMSOR_beta_like"/>
    <property type="match status" value="1"/>
</dbReference>
<dbReference type="PROSITE" id="PS00198">
    <property type="entry name" value="4FE4S_FER_1"/>
    <property type="match status" value="1"/>
</dbReference>
<reference evidence="7" key="1">
    <citation type="submission" date="2015-02" db="EMBL/GenBank/DDBJ databases">
        <title>Pyrococcus kukulkanii sp. nov., a novel hyperthermophilic archaeon isolated from a deep-sea hydrothermal vent at the Guaymas Basin.</title>
        <authorList>
            <person name="Oger P.M."/>
            <person name="Callac N."/>
            <person name="Jebbar M."/>
            <person name="Godfroy A."/>
        </authorList>
    </citation>
    <scope>NUCLEOTIDE SEQUENCE [LARGE SCALE GENOMIC DNA]</scope>
    <source>
        <strain evidence="7">NCB100</strain>
    </source>
</reference>
<sequence>MRRRILHVDYSLCIGCETCQSVCEFIHNGRPNIRIYYTVSGLPVPISCKHCDKAPCMDVCPAGAIHRDTDGAVIIDPKKCIGCLMCLAVCPFGAPSYDVRIRAVTKCDMCANRRMLGMEPACAEMCPAEAIFFGKPEEIEDEIRRRTAEKIARERISIGSMESVGRLL</sequence>
<evidence type="ECO:0000313" key="7">
    <source>
        <dbReference type="Proteomes" id="UP000070587"/>
    </source>
</evidence>
<dbReference type="GO" id="GO:0051539">
    <property type="term" value="F:4 iron, 4 sulfur cluster binding"/>
    <property type="evidence" value="ECO:0007669"/>
    <property type="project" value="UniProtKB-KW"/>
</dbReference>
<evidence type="ECO:0000256" key="2">
    <source>
        <dbReference type="ARBA" id="ARBA00022723"/>
    </source>
</evidence>
<organism evidence="6 7">
    <name type="scientific">Pyrococcus kukulkanii</name>
    <dbReference type="NCBI Taxonomy" id="1609559"/>
    <lineage>
        <taxon>Archaea</taxon>
        <taxon>Methanobacteriati</taxon>
        <taxon>Methanobacteriota</taxon>
        <taxon>Thermococci</taxon>
        <taxon>Thermococcales</taxon>
        <taxon>Thermococcaceae</taxon>
        <taxon>Pyrococcus</taxon>
    </lineage>
</organism>
<feature type="domain" description="4Fe-4S ferredoxin-type" evidence="5">
    <location>
        <begin position="4"/>
        <end position="23"/>
    </location>
</feature>
<dbReference type="PANTHER" id="PTHR43177:SF3">
    <property type="entry name" value="PROTEIN NRFC HOMOLOG"/>
    <property type="match status" value="1"/>
</dbReference>
<dbReference type="OrthoDB" id="2837at2157"/>
<keyword evidence="2" id="KW-0479">Metal-binding</keyword>
<dbReference type="InterPro" id="IPR050954">
    <property type="entry name" value="ET_IronSulfur_Cluster-Binding"/>
</dbReference>
<dbReference type="GO" id="GO:0016491">
    <property type="term" value="F:oxidoreductase activity"/>
    <property type="evidence" value="ECO:0007669"/>
    <property type="project" value="UniProtKB-ARBA"/>
</dbReference>
<dbReference type="Pfam" id="PF13247">
    <property type="entry name" value="Fer4_11"/>
    <property type="match status" value="1"/>
</dbReference>
<protein>
    <submittedName>
        <fullName evidence="6">Formate dehydrogenase</fullName>
    </submittedName>
</protein>
<keyword evidence="4" id="KW-0411">Iron-sulfur</keyword>
<dbReference type="GO" id="GO:0046872">
    <property type="term" value="F:metal ion binding"/>
    <property type="evidence" value="ECO:0007669"/>
    <property type="project" value="UniProtKB-KW"/>
</dbReference>
<dbReference type="InterPro" id="IPR017900">
    <property type="entry name" value="4Fe4S_Fe_S_CS"/>
</dbReference>
<feature type="domain" description="4Fe-4S ferredoxin-type" evidence="5">
    <location>
        <begin position="71"/>
        <end position="100"/>
    </location>
</feature>
<gene>
    <name evidence="6" type="ORF">TQ32_09860</name>
</gene>
<dbReference type="EMBL" id="CP010835">
    <property type="protein sequence ID" value="AMM54757.1"/>
    <property type="molecule type" value="Genomic_DNA"/>
</dbReference>
<keyword evidence="1" id="KW-0004">4Fe-4S</keyword>
<dbReference type="Pfam" id="PF00037">
    <property type="entry name" value="Fer4"/>
    <property type="match status" value="1"/>
</dbReference>
<dbReference type="SUPFAM" id="SSF54862">
    <property type="entry name" value="4Fe-4S ferredoxins"/>
    <property type="match status" value="1"/>
</dbReference>
<dbReference type="PANTHER" id="PTHR43177">
    <property type="entry name" value="PROTEIN NRFC"/>
    <property type="match status" value="1"/>
</dbReference>
<dbReference type="InterPro" id="IPR017896">
    <property type="entry name" value="4Fe4S_Fe-S-bd"/>
</dbReference>
<reference evidence="6 7" key="2">
    <citation type="journal article" date="2016" name="Int. J. Syst. Evol. Microbiol.">
        <title>Pyrococcus kukulkanii sp. nov., a hyperthermophilic, piezophilic archaeon isolated from a deep-sea hydrothermal vent.</title>
        <authorList>
            <person name="Callac N."/>
            <person name="Oger P."/>
            <person name="Lesongeur F."/>
            <person name="Rattray J.E."/>
            <person name="Vannier P."/>
            <person name="Michoud G."/>
            <person name="Beauverger M."/>
            <person name="Gayet N."/>
            <person name="Rouxel O."/>
            <person name="Jebbar M."/>
            <person name="Godfroy A."/>
        </authorList>
    </citation>
    <scope>NUCLEOTIDE SEQUENCE [LARGE SCALE GENOMIC DNA]</scope>
    <source>
        <strain evidence="6 7">NCB100</strain>
    </source>
</reference>
<name>A0A127BBX0_9EURY</name>
<dbReference type="KEGG" id="pyc:TQ32_09860"/>
<dbReference type="GeneID" id="28492145"/>
<dbReference type="Proteomes" id="UP000070587">
    <property type="component" value="Chromosome"/>
</dbReference>
<accession>A0A127BBX0</accession>